<reference evidence="1 2" key="2">
    <citation type="journal article" date="2021" name="Int. J. Syst. Evol. Microbiol.">
        <title>Isolation and Polyphasic Characterization of Desulfuromonas versatilis sp. Nov., an Electrogenic Bacteria Capable of Versatile Metabolism Isolated from a Graphene Oxide-Reducing Enrichment Culture.</title>
        <authorList>
            <person name="Xie L."/>
            <person name="Yoshida N."/>
            <person name="Ishii S."/>
            <person name="Meng L."/>
        </authorList>
    </citation>
    <scope>NUCLEOTIDE SEQUENCE [LARGE SCALE GENOMIC DNA]</scope>
    <source>
        <strain evidence="1 2">NIT-T3</strain>
    </source>
</reference>
<evidence type="ECO:0000313" key="2">
    <source>
        <dbReference type="Proteomes" id="UP001319827"/>
    </source>
</evidence>
<name>A0ABN6E0D9_9BACT</name>
<accession>A0ABN6E0D9</accession>
<dbReference type="RefSeq" id="WP_221249059.1">
    <property type="nucleotide sequence ID" value="NZ_AP024355.1"/>
</dbReference>
<evidence type="ECO:0000313" key="1">
    <source>
        <dbReference type="EMBL" id="BCR05647.1"/>
    </source>
</evidence>
<dbReference type="Proteomes" id="UP001319827">
    <property type="component" value="Chromosome"/>
</dbReference>
<organism evidence="1 2">
    <name type="scientific">Desulfuromonas versatilis</name>
    <dbReference type="NCBI Taxonomy" id="2802975"/>
    <lineage>
        <taxon>Bacteria</taxon>
        <taxon>Pseudomonadati</taxon>
        <taxon>Thermodesulfobacteriota</taxon>
        <taxon>Desulfuromonadia</taxon>
        <taxon>Desulfuromonadales</taxon>
        <taxon>Desulfuromonadaceae</taxon>
        <taxon>Desulfuromonas</taxon>
    </lineage>
</organism>
<dbReference type="EMBL" id="AP024355">
    <property type="protein sequence ID" value="BCR05647.1"/>
    <property type="molecule type" value="Genomic_DNA"/>
</dbReference>
<keyword evidence="2" id="KW-1185">Reference proteome</keyword>
<sequence>MTETENLHGKGMEMLQEVALRYASQHGLKPERIEWAQSGTEDWWLKVTTANHSVKVVFSGDEIEDFAEGGSGSSGSNVKIRNAFAHLAM</sequence>
<gene>
    <name evidence="1" type="ORF">DESUT3_27160</name>
</gene>
<protein>
    <submittedName>
        <fullName evidence="1">Uncharacterized protein</fullName>
    </submittedName>
</protein>
<reference evidence="1 2" key="1">
    <citation type="journal article" date="2016" name="C (Basel)">
        <title>Selective Growth of and Electricity Production by Marine Exoelectrogenic Bacteria in Self-Aggregated Hydrogel of Microbially Reduced Graphene Oxide.</title>
        <authorList>
            <person name="Yoshida N."/>
            <person name="Goto Y."/>
            <person name="Miyata Y."/>
        </authorList>
    </citation>
    <scope>NUCLEOTIDE SEQUENCE [LARGE SCALE GENOMIC DNA]</scope>
    <source>
        <strain evidence="1 2">NIT-T3</strain>
    </source>
</reference>
<proteinExistence type="predicted"/>